<dbReference type="EMBL" id="FRCA01000008">
    <property type="protein sequence ID" value="SHM44525.1"/>
    <property type="molecule type" value="Genomic_DNA"/>
</dbReference>
<accession>A0A1M7IUX8</accession>
<reference evidence="2 5" key="2">
    <citation type="submission" date="2019-07" db="EMBL/GenBank/DDBJ databases">
        <title>Whole genome shotgun sequence of Halomonas cupida NBRC 102219.</title>
        <authorList>
            <person name="Hosoyama A."/>
            <person name="Uohara A."/>
            <person name="Ohji S."/>
            <person name="Ichikawa N."/>
        </authorList>
    </citation>
    <scope>NUCLEOTIDE SEQUENCE [LARGE SCALE GENOMIC DNA]</scope>
    <source>
        <strain evidence="2 5">NBRC 102219</strain>
    </source>
</reference>
<dbReference type="EMBL" id="BJXU01000079">
    <property type="protein sequence ID" value="GEN24197.1"/>
    <property type="molecule type" value="Genomic_DNA"/>
</dbReference>
<dbReference type="InterPro" id="IPR007345">
    <property type="entry name" value="Polysacch_pyruvyl_Trfase"/>
</dbReference>
<evidence type="ECO:0000259" key="1">
    <source>
        <dbReference type="Pfam" id="PF04230"/>
    </source>
</evidence>
<dbReference type="GO" id="GO:0016740">
    <property type="term" value="F:transferase activity"/>
    <property type="evidence" value="ECO:0007669"/>
    <property type="project" value="UniProtKB-KW"/>
</dbReference>
<sequence>MREISATWWRSPEGMKNLGDEITPILLRDYFNVGFFKTSVMKADLLSTGSILSWAYSRPKWPKNRQELYVIGSGFMRPEPISDEKHANLDFLRLISVRGHLTRHMLGKYGEGLSLGDPGLLSSLLYRKRPEKKFTAGVIPHHSNVDNPDFLDLFSEFDNYKIIDFRTDDYTSVFEEMLSCDIIISQSLHGLIISDSFGIPNAWLDNGKLHAGGEFKFHDYFSSIDRPFSKKIETNKKVKISDVDSAIFESEQLKITSIQNDIVGAFNSFFQKV</sequence>
<evidence type="ECO:0000313" key="5">
    <source>
        <dbReference type="Proteomes" id="UP000321726"/>
    </source>
</evidence>
<dbReference type="Proteomes" id="UP000184123">
    <property type="component" value="Unassembled WGS sequence"/>
</dbReference>
<dbReference type="STRING" id="44933.SAMN05660971_02991"/>
<proteinExistence type="predicted"/>
<protein>
    <submittedName>
        <fullName evidence="2">Exopolysaccharide glucosyl ketal-pyruvate-transferase</fullName>
    </submittedName>
    <submittedName>
        <fullName evidence="3">Polysaccharide pyruvyl transferase</fullName>
    </submittedName>
</protein>
<dbReference type="AlphaFoldDB" id="A0A1M7IUX8"/>
<evidence type="ECO:0000313" key="2">
    <source>
        <dbReference type="EMBL" id="GEN24197.1"/>
    </source>
</evidence>
<evidence type="ECO:0000313" key="4">
    <source>
        <dbReference type="Proteomes" id="UP000184123"/>
    </source>
</evidence>
<dbReference type="OrthoDB" id="9803627at2"/>
<organism evidence="3 4">
    <name type="scientific">Halomonas cupida</name>
    <dbReference type="NCBI Taxonomy" id="44933"/>
    <lineage>
        <taxon>Bacteria</taxon>
        <taxon>Pseudomonadati</taxon>
        <taxon>Pseudomonadota</taxon>
        <taxon>Gammaproteobacteria</taxon>
        <taxon>Oceanospirillales</taxon>
        <taxon>Halomonadaceae</taxon>
        <taxon>Halomonas</taxon>
    </lineage>
</organism>
<feature type="domain" description="Polysaccharide pyruvyl transferase" evidence="1">
    <location>
        <begin position="43"/>
        <end position="206"/>
    </location>
</feature>
<dbReference type="RefSeq" id="WP_073436017.1">
    <property type="nucleotide sequence ID" value="NZ_BJXU01000079.1"/>
</dbReference>
<dbReference type="Pfam" id="PF04230">
    <property type="entry name" value="PS_pyruv_trans"/>
    <property type="match status" value="1"/>
</dbReference>
<name>A0A1M7IUX8_9GAMM</name>
<gene>
    <name evidence="2" type="ORF">HCU01_21460</name>
    <name evidence="3" type="ORF">SAMN05660971_02991</name>
</gene>
<keyword evidence="5" id="KW-1185">Reference proteome</keyword>
<evidence type="ECO:0000313" key="3">
    <source>
        <dbReference type="EMBL" id="SHM44525.1"/>
    </source>
</evidence>
<dbReference type="Proteomes" id="UP000321726">
    <property type="component" value="Unassembled WGS sequence"/>
</dbReference>
<keyword evidence="3" id="KW-0808">Transferase</keyword>
<reference evidence="3 4" key="1">
    <citation type="submission" date="2016-11" db="EMBL/GenBank/DDBJ databases">
        <authorList>
            <person name="Jaros S."/>
            <person name="Januszkiewicz K."/>
            <person name="Wedrychowicz H."/>
        </authorList>
    </citation>
    <scope>NUCLEOTIDE SEQUENCE [LARGE SCALE GENOMIC DNA]</scope>
    <source>
        <strain evidence="3 4">DSM 4740</strain>
    </source>
</reference>